<keyword evidence="3" id="KW-1185">Reference proteome</keyword>
<dbReference type="Pfam" id="PF00583">
    <property type="entry name" value="Acetyltransf_1"/>
    <property type="match status" value="1"/>
</dbReference>
<dbReference type="Gene3D" id="3.40.630.30">
    <property type="match status" value="1"/>
</dbReference>
<feature type="domain" description="N-acetyltransferase" evidence="1">
    <location>
        <begin position="2"/>
        <end position="137"/>
    </location>
</feature>
<proteinExistence type="predicted"/>
<name>A0ABR8FJT5_9NOST</name>
<gene>
    <name evidence="2" type="ORF">H6G59_19905</name>
</gene>
<organism evidence="2 3">
    <name type="scientific">Anabaena lutea FACHB-196</name>
    <dbReference type="NCBI Taxonomy" id="2692881"/>
    <lineage>
        <taxon>Bacteria</taxon>
        <taxon>Bacillati</taxon>
        <taxon>Cyanobacteriota</taxon>
        <taxon>Cyanophyceae</taxon>
        <taxon>Nostocales</taxon>
        <taxon>Nostocaceae</taxon>
        <taxon>Anabaena</taxon>
    </lineage>
</organism>
<dbReference type="InterPro" id="IPR000182">
    <property type="entry name" value="GNAT_dom"/>
</dbReference>
<evidence type="ECO:0000313" key="2">
    <source>
        <dbReference type="EMBL" id="MBD2570120.1"/>
    </source>
</evidence>
<dbReference type="RefSeq" id="WP_190717568.1">
    <property type="nucleotide sequence ID" value="NZ_JACJST010000021.1"/>
</dbReference>
<dbReference type="CDD" id="cd04301">
    <property type="entry name" value="NAT_SF"/>
    <property type="match status" value="1"/>
</dbReference>
<reference evidence="2 3" key="1">
    <citation type="journal article" date="2020" name="ISME J.">
        <title>Comparative genomics reveals insights into cyanobacterial evolution and habitat adaptation.</title>
        <authorList>
            <person name="Chen M.Y."/>
            <person name="Teng W.K."/>
            <person name="Zhao L."/>
            <person name="Hu C.X."/>
            <person name="Zhou Y.K."/>
            <person name="Han B.P."/>
            <person name="Song L.R."/>
            <person name="Shu W.S."/>
        </authorList>
    </citation>
    <scope>NUCLEOTIDE SEQUENCE [LARGE SCALE GENOMIC DNA]</scope>
    <source>
        <strain evidence="2 3">FACHB-196</strain>
    </source>
</reference>
<dbReference type="InterPro" id="IPR016181">
    <property type="entry name" value="Acyl_CoA_acyltransferase"/>
</dbReference>
<accession>A0ABR8FJT5</accession>
<comment type="caution">
    <text evidence="2">The sequence shown here is derived from an EMBL/GenBank/DDBJ whole genome shotgun (WGS) entry which is preliminary data.</text>
</comment>
<evidence type="ECO:0000313" key="3">
    <source>
        <dbReference type="Proteomes" id="UP000640531"/>
    </source>
</evidence>
<dbReference type="Proteomes" id="UP000640531">
    <property type="component" value="Unassembled WGS sequence"/>
</dbReference>
<evidence type="ECO:0000259" key="1">
    <source>
        <dbReference type="PROSITE" id="PS51186"/>
    </source>
</evidence>
<sequence>MSNIKIAGEEIEILQCFPIIKQLRPHLTEQAFIKQVQRQRVKYGYTLCYLEDLGKLQCVAGFRISECLCDGKYLYVDDLVTDELQRSLGYGEKVFEWLVNYARVNGCNEIGLESGVQRFAAHRFYMKQRMRISSSVA</sequence>
<dbReference type="EMBL" id="JACJST010000021">
    <property type="protein sequence ID" value="MBD2570120.1"/>
    <property type="molecule type" value="Genomic_DNA"/>
</dbReference>
<dbReference type="SUPFAM" id="SSF55729">
    <property type="entry name" value="Acyl-CoA N-acyltransferases (Nat)"/>
    <property type="match status" value="1"/>
</dbReference>
<protein>
    <submittedName>
        <fullName evidence="2">GNAT family N-acetyltransferase</fullName>
    </submittedName>
</protein>
<dbReference type="PROSITE" id="PS51186">
    <property type="entry name" value="GNAT"/>
    <property type="match status" value="1"/>
</dbReference>